<dbReference type="InterPro" id="IPR014840">
    <property type="entry name" value="HRD"/>
</dbReference>
<dbReference type="Proteomes" id="UP000075885">
    <property type="component" value="Unassembled WGS sequence"/>
</dbReference>
<feature type="region of interest" description="Disordered" evidence="3">
    <location>
        <begin position="143"/>
        <end position="172"/>
    </location>
</feature>
<keyword evidence="7" id="KW-1185">Reference proteome</keyword>
<evidence type="ECO:0000256" key="1">
    <source>
        <dbReference type="ARBA" id="ARBA00022553"/>
    </source>
</evidence>
<feature type="region of interest" description="Disordered" evidence="3">
    <location>
        <begin position="49"/>
        <end position="70"/>
    </location>
</feature>
<feature type="compositionally biased region" description="Basic and acidic residues" evidence="3">
    <location>
        <begin position="447"/>
        <end position="456"/>
    </location>
</feature>
<feature type="compositionally biased region" description="Polar residues" evidence="3">
    <location>
        <begin position="907"/>
        <end position="920"/>
    </location>
</feature>
<reference evidence="7" key="1">
    <citation type="submission" date="2013-03" db="EMBL/GenBank/DDBJ databases">
        <title>The Genome Sequence of Anopheles epiroticus epiroticus2.</title>
        <authorList>
            <consortium name="The Broad Institute Genomics Platform"/>
            <person name="Neafsey D.E."/>
            <person name="Howell P."/>
            <person name="Walker B."/>
            <person name="Young S.K."/>
            <person name="Zeng Q."/>
            <person name="Gargeya S."/>
            <person name="Fitzgerald M."/>
            <person name="Haas B."/>
            <person name="Abouelleil A."/>
            <person name="Allen A.W."/>
            <person name="Alvarado L."/>
            <person name="Arachchi H.M."/>
            <person name="Berlin A.M."/>
            <person name="Chapman S.B."/>
            <person name="Gainer-Dewar J."/>
            <person name="Goldberg J."/>
            <person name="Griggs A."/>
            <person name="Gujja S."/>
            <person name="Hansen M."/>
            <person name="Howarth C."/>
            <person name="Imamovic A."/>
            <person name="Ireland A."/>
            <person name="Larimer J."/>
            <person name="McCowan C."/>
            <person name="Murphy C."/>
            <person name="Pearson M."/>
            <person name="Poon T.W."/>
            <person name="Priest M."/>
            <person name="Roberts A."/>
            <person name="Saif S."/>
            <person name="Shea T."/>
            <person name="Sisk P."/>
            <person name="Sykes S."/>
            <person name="Wortman J."/>
            <person name="Nusbaum C."/>
            <person name="Birren B."/>
        </authorList>
    </citation>
    <scope>NUCLEOTIDE SEQUENCE [LARGE SCALE GENOMIC DNA]</scope>
    <source>
        <strain evidence="7">Epiroticus2</strain>
    </source>
</reference>
<evidence type="ECO:0000313" key="6">
    <source>
        <dbReference type="EnsemblMetazoa" id="AEPI002039-PA"/>
    </source>
</evidence>
<feature type="compositionally biased region" description="Basic and acidic residues" evidence="3">
    <location>
        <begin position="379"/>
        <end position="397"/>
    </location>
</feature>
<feature type="domain" description="Ubinuclein middle" evidence="5">
    <location>
        <begin position="529"/>
        <end position="746"/>
    </location>
</feature>
<dbReference type="Pfam" id="PF08729">
    <property type="entry name" value="HUN"/>
    <property type="match status" value="1"/>
</dbReference>
<feature type="region of interest" description="Disordered" evidence="3">
    <location>
        <begin position="660"/>
        <end position="683"/>
    </location>
</feature>
<dbReference type="STRING" id="199890.A0A182P551"/>
<evidence type="ECO:0000259" key="5">
    <source>
        <dbReference type="Pfam" id="PF14075"/>
    </source>
</evidence>
<feature type="compositionally biased region" description="Basic and acidic residues" evidence="3">
    <location>
        <begin position="518"/>
        <end position="528"/>
    </location>
</feature>
<dbReference type="InterPro" id="IPR026947">
    <property type="entry name" value="UBN_middle_dom"/>
</dbReference>
<proteinExistence type="predicted"/>
<protein>
    <recommendedName>
        <fullName evidence="8">Hpc2-related domain-containing protein</fullName>
    </recommendedName>
</protein>
<dbReference type="EnsemblMetazoa" id="AEPI002039-RA">
    <property type="protein sequence ID" value="AEPI002039-PA"/>
    <property type="gene ID" value="AEPI002039"/>
</dbReference>
<feature type="region of interest" description="Disordered" evidence="3">
    <location>
        <begin position="211"/>
        <end position="528"/>
    </location>
</feature>
<dbReference type="Pfam" id="PF14075">
    <property type="entry name" value="UBN_AB"/>
    <property type="match status" value="1"/>
</dbReference>
<evidence type="ECO:0000313" key="7">
    <source>
        <dbReference type="Proteomes" id="UP000075885"/>
    </source>
</evidence>
<keyword evidence="2" id="KW-0175">Coiled coil</keyword>
<feature type="compositionally biased region" description="Basic and acidic residues" evidence="3">
    <location>
        <begin position="466"/>
        <end position="486"/>
    </location>
</feature>
<dbReference type="GO" id="GO:0006325">
    <property type="term" value="P:chromatin organization"/>
    <property type="evidence" value="ECO:0007669"/>
    <property type="project" value="TreeGrafter"/>
</dbReference>
<feature type="compositionally biased region" description="Basic and acidic residues" evidence="3">
    <location>
        <begin position="159"/>
        <end position="169"/>
    </location>
</feature>
<feature type="compositionally biased region" description="Low complexity" evidence="3">
    <location>
        <begin position="815"/>
        <end position="826"/>
    </location>
</feature>
<evidence type="ECO:0000256" key="3">
    <source>
        <dbReference type="SAM" id="MobiDB-lite"/>
    </source>
</evidence>
<feature type="region of interest" description="Disordered" evidence="3">
    <location>
        <begin position="996"/>
        <end position="1030"/>
    </location>
</feature>
<evidence type="ECO:0000256" key="2">
    <source>
        <dbReference type="SAM" id="Coils"/>
    </source>
</evidence>
<reference evidence="6" key="2">
    <citation type="submission" date="2020-05" db="UniProtKB">
        <authorList>
            <consortium name="EnsemblMetazoa"/>
        </authorList>
    </citation>
    <scope>IDENTIFICATION</scope>
    <source>
        <strain evidence="6">Epiroticus2</strain>
    </source>
</reference>
<feature type="region of interest" description="Disordered" evidence="3">
    <location>
        <begin position="757"/>
        <end position="935"/>
    </location>
</feature>
<organism evidence="6 7">
    <name type="scientific">Anopheles epiroticus</name>
    <dbReference type="NCBI Taxonomy" id="199890"/>
    <lineage>
        <taxon>Eukaryota</taxon>
        <taxon>Metazoa</taxon>
        <taxon>Ecdysozoa</taxon>
        <taxon>Arthropoda</taxon>
        <taxon>Hexapoda</taxon>
        <taxon>Insecta</taxon>
        <taxon>Pterygota</taxon>
        <taxon>Neoptera</taxon>
        <taxon>Endopterygota</taxon>
        <taxon>Diptera</taxon>
        <taxon>Nematocera</taxon>
        <taxon>Culicoidea</taxon>
        <taxon>Culicidae</taxon>
        <taxon>Anophelinae</taxon>
        <taxon>Anopheles</taxon>
    </lineage>
</organism>
<name>A0A182P551_9DIPT</name>
<accession>A0A182P551</accession>
<feature type="compositionally biased region" description="Acidic residues" evidence="3">
    <location>
        <begin position="409"/>
        <end position="446"/>
    </location>
</feature>
<feature type="domain" description="Hpc2-related" evidence="4">
    <location>
        <begin position="159"/>
        <end position="206"/>
    </location>
</feature>
<dbReference type="GO" id="GO:0005634">
    <property type="term" value="C:nucleus"/>
    <property type="evidence" value="ECO:0007669"/>
    <property type="project" value="TreeGrafter"/>
</dbReference>
<sequence length="1161" mass="123816">MSEVKRVTLTTISDVVKKGGGGGGGGSSASPFGSLSAFESTAATLNPFGSSSLAGKGVESSGTNGSGGSAAKKLQTVRLELNLFEPTADSFPEFNYAKLIHLEQKRLKKTQKKQHDDAANGFLSDPELDNDVARMARELERKYGSGSDYATKGKSARPSKLDYYDRGAGYDEEDSFIDNSEAYDELIPQEIETVGGGFYINSGQLEFKQLSNFERPEDAQRMPKPKKRALSTTSESSEEEEPAGEKKKAPESVPVQQKQSVEKPPANVQQNQSHTGENEKSESVMTGSGKTFAAGAEDEKLRVNGHVAKKQKTVDNCQDKGKSSSSDGGGSGSKGKSNGVKEKASASGTVGSTPAAVDGSKKEETDAGVKAIKTTTVKDMLRAKRDSLRKMEQEKKGRSSGSSRVSSSEAEEDGDGGGDDEDEDEENDEDEDEDEEEEDDEDEEDGGSEKNSHDSGSEVDIVSESESSHESEKDAVTAAAKEKVIDKLPASSSPSVVTNGMVDGSGGSVLGTSGEQPPAKERKQKDYKLPENISDQLRKDVESLKELARGISGTGKVNFFEPKVADLLIRIDEGARSSGLSSSTRNAVFRHLEAQLSISRQSLQLKLKKIRIRKLENRSKSLLSKLEEVIADTMPAIITKYELDCLKVNELRLAAAAAGTANPLPNGEKSDAPPSSISQIRNPKKKYTWNDRSRDLLWQLYNIRLQLFSLLRPRNQSEEEVLTEFLRMKVVPLWPKSWIRYEDIQKELDRRKKALAKNQVSGGAAATTSKKSSTVVSPLVSPNTTPTDMAALLTGSTPNGVKANDALGPSAGARSSTPSSVKSSSSKGGADVEKSASANTPHHAANTSPNASLKRTSDHSIINIMNSPPPPAADKQSSGELRRSFEAMDTSTPFANPDTHAAMGKNSFKQSPSTPATNMSAGERQRWNSREDDSDSSIEIIAEYNVPKAATSGVPFQLGKYPASSTSVLQMATPPAQSAANLPVLNKEKYKNLVAGKHKQSPHGGSGSNAGSSPVAMSDLLTPMTSGGKYSKHSPAGGGVIGFAAPSGHVSGGSGMHLSEMSVAGSGSVRLKDTPSPIDVDVHQIMKDLKELQDLQKQHNTSGNRKSDGSSLQSQQQHVAEATSAAAAARSTVADYFIDCDMDEDDILFATNFTYGGGHKN</sequence>
<feature type="region of interest" description="Disordered" evidence="3">
    <location>
        <begin position="1096"/>
        <end position="1119"/>
    </location>
</feature>
<feature type="compositionally biased region" description="Low complexity" evidence="3">
    <location>
        <begin position="761"/>
        <end position="787"/>
    </location>
</feature>
<feature type="compositionally biased region" description="Low complexity" evidence="3">
    <location>
        <begin position="399"/>
        <end position="408"/>
    </location>
</feature>
<evidence type="ECO:0000259" key="4">
    <source>
        <dbReference type="Pfam" id="PF08729"/>
    </source>
</evidence>
<keyword evidence="1" id="KW-0597">Phosphoprotein</keyword>
<dbReference type="PANTHER" id="PTHR21669">
    <property type="entry name" value="CAPZ-INTERACTING PROTEIN AND RELATED PROTEINS"/>
    <property type="match status" value="1"/>
</dbReference>
<feature type="compositionally biased region" description="Polar residues" evidence="3">
    <location>
        <begin position="836"/>
        <end position="866"/>
    </location>
</feature>
<dbReference type="PANTHER" id="PTHR21669:SF28">
    <property type="entry name" value="YEMANUCLEIN"/>
    <property type="match status" value="1"/>
</dbReference>
<evidence type="ECO:0008006" key="8">
    <source>
        <dbReference type="Google" id="ProtNLM"/>
    </source>
</evidence>
<dbReference type="AlphaFoldDB" id="A0A182P551"/>
<feature type="coiled-coil region" evidence="2">
    <location>
        <begin position="598"/>
        <end position="632"/>
    </location>
</feature>
<dbReference type="VEuPathDB" id="VectorBase:AEPI002039"/>
<feature type="compositionally biased region" description="Polar residues" evidence="3">
    <location>
        <begin position="1098"/>
        <end position="1118"/>
    </location>
</feature>